<evidence type="ECO:0000313" key="1">
    <source>
        <dbReference type="EMBL" id="RDY27441.1"/>
    </source>
</evidence>
<gene>
    <name evidence="1" type="ORF">CHL78_009510</name>
</gene>
<dbReference type="Proteomes" id="UP000215694">
    <property type="component" value="Unassembled WGS sequence"/>
</dbReference>
<accession>A0A371J3S7</accession>
<evidence type="ECO:0000313" key="2">
    <source>
        <dbReference type="Proteomes" id="UP000215694"/>
    </source>
</evidence>
<proteinExistence type="predicted"/>
<comment type="caution">
    <text evidence="1">The sequence shown here is derived from an EMBL/GenBank/DDBJ whole genome shotgun (WGS) entry which is preliminary data.</text>
</comment>
<reference evidence="1 2" key="1">
    <citation type="journal article" date="2017" name="Genome Announc.">
        <title>Draft Genome Sequence of Romboutsia weinsteinii sp. nov. Strain CCRI-19649(T) Isolated from Surface Water.</title>
        <authorList>
            <person name="Maheux A.F."/>
            <person name="Boudreau D.K."/>
            <person name="Berube E."/>
            <person name="Boissinot M."/>
            <person name="Cantin P."/>
            <person name="Raymond F."/>
            <person name="Corbeil J."/>
            <person name="Omar R.F."/>
            <person name="Bergeron M.G."/>
        </authorList>
    </citation>
    <scope>NUCLEOTIDE SEQUENCE [LARGE SCALE GENOMIC DNA]</scope>
    <source>
        <strain evidence="1 2">CCRI-19649</strain>
    </source>
</reference>
<dbReference type="AlphaFoldDB" id="A0A371J3S7"/>
<sequence length="281" mass="33937">MIVAINYADENFIKSQKYNTKTAYKKGKVDKVIEYSPSDIDLEFRESNKKILSYKRGAGLWLWKPYFILKTLNKIEYGDYLFYCDSGAYYTNKVQYLVDIMELNNEDIMVYELPLISKQWTKGETFKFLDCNEEIYKNSNQILATYFLIKKTKRSIKFIEEFLDFCCDEKNISYEIFEKTIQNDKSFIAHREDQSIFSIICRKYNIVPFREPSQFGDRPWEYMQKGYIYMPKVYMNSNYPQIVASYRKDKILKFKVKEFAKKFLLYLNIYNEKKIIKKRML</sequence>
<dbReference type="EMBL" id="NOJY02000013">
    <property type="protein sequence ID" value="RDY27441.1"/>
    <property type="molecule type" value="Genomic_DNA"/>
</dbReference>
<name>A0A371J3S7_9FIRM</name>
<dbReference type="RefSeq" id="WP_094369245.1">
    <property type="nucleotide sequence ID" value="NZ_NOJY02000013.1"/>
</dbReference>
<protein>
    <recommendedName>
        <fullName evidence="3">Glycosyl transferase</fullName>
    </recommendedName>
</protein>
<organism evidence="1 2">
    <name type="scientific">Romboutsia weinsteinii</name>
    <dbReference type="NCBI Taxonomy" id="2020949"/>
    <lineage>
        <taxon>Bacteria</taxon>
        <taxon>Bacillati</taxon>
        <taxon>Bacillota</taxon>
        <taxon>Clostridia</taxon>
        <taxon>Peptostreptococcales</taxon>
        <taxon>Peptostreptococcaceae</taxon>
        <taxon>Romboutsia</taxon>
    </lineage>
</organism>
<keyword evidence="2" id="KW-1185">Reference proteome</keyword>
<dbReference type="OrthoDB" id="9804725at2"/>
<evidence type="ECO:0008006" key="3">
    <source>
        <dbReference type="Google" id="ProtNLM"/>
    </source>
</evidence>